<keyword evidence="1" id="KW-0067">ATP-binding</keyword>
<gene>
    <name evidence="3" type="ORF">JZ786_16880</name>
</gene>
<dbReference type="InterPro" id="IPR026838">
    <property type="entry name" value="YheC/D"/>
</dbReference>
<accession>A0A9X7Z6G5</accession>
<dbReference type="PROSITE" id="PS50975">
    <property type="entry name" value="ATP_GRASP"/>
    <property type="match status" value="1"/>
</dbReference>
<evidence type="ECO:0000259" key="2">
    <source>
        <dbReference type="PROSITE" id="PS50975"/>
    </source>
</evidence>
<dbReference type="GO" id="GO:0046872">
    <property type="term" value="F:metal ion binding"/>
    <property type="evidence" value="ECO:0007669"/>
    <property type="project" value="InterPro"/>
</dbReference>
<dbReference type="Pfam" id="PF14398">
    <property type="entry name" value="ATPgrasp_YheCD"/>
    <property type="match status" value="1"/>
</dbReference>
<organism evidence="3 4">
    <name type="scientific">Alicyclobacillus mengziensis</name>
    <dbReference type="NCBI Taxonomy" id="2931921"/>
    <lineage>
        <taxon>Bacteria</taxon>
        <taxon>Bacillati</taxon>
        <taxon>Bacillota</taxon>
        <taxon>Bacilli</taxon>
        <taxon>Bacillales</taxon>
        <taxon>Alicyclobacillaceae</taxon>
        <taxon>Alicyclobacillus</taxon>
    </lineage>
</organism>
<reference evidence="3 4" key="1">
    <citation type="submission" date="2021-02" db="EMBL/GenBank/DDBJ databases">
        <title>Alicyclobacillus curvatus sp. nov. and Alicyclobacillus mengziensis sp. nov., two acidophilic bacteria isolated from acid mine drainage.</title>
        <authorList>
            <person name="Huang Y."/>
        </authorList>
    </citation>
    <scope>NUCLEOTIDE SEQUENCE [LARGE SCALE GENOMIC DNA]</scope>
    <source>
        <strain evidence="3 4">S30H14</strain>
    </source>
</reference>
<sequence>MAPKQVLIGVATTVQPKERIVKGRRVKRPALHYCRMAEYAGSLGARLMIFDPDDANWSSGHILGWRPVNMSYPYRGWERCEERLPDAIYENVFVHLAVKGKSSKMRAAARERGIPVFNPPLPSKWQAVSFMKSAGLGQYVPDTFVLRDVKRAVRAIDEWKVTYVKPVGGYGGSGVIRIETTGKQLYRVSVDRSAKGTRRQRILVTRSELERLLRSRSRVPHLVQKGIRLLKIDGRSVDFRVVTARGADGKWFVIGVVPKVAAADGVVTNIVAGGELMSLEQLESLASRQGITIPVRDLSACALRCSEKLSERIPKAGLLGYDMGVDTNGNIWMIEVNPKPARSLLSDDMKRLMAKHTAGFTVYLARKRSLKLKRSDVKMTAASWS</sequence>
<evidence type="ECO:0000256" key="1">
    <source>
        <dbReference type="PROSITE-ProRule" id="PRU00409"/>
    </source>
</evidence>
<feature type="domain" description="ATP-grasp" evidence="2">
    <location>
        <begin position="130"/>
        <end position="371"/>
    </location>
</feature>
<dbReference type="AlphaFoldDB" id="A0A9X7Z6G5"/>
<proteinExistence type="predicted"/>
<dbReference type="Proteomes" id="UP000663505">
    <property type="component" value="Chromosome"/>
</dbReference>
<evidence type="ECO:0000313" key="3">
    <source>
        <dbReference type="EMBL" id="QSO46173.1"/>
    </source>
</evidence>
<dbReference type="Gene3D" id="3.30.470.20">
    <property type="entry name" value="ATP-grasp fold, B domain"/>
    <property type="match status" value="1"/>
</dbReference>
<dbReference type="SUPFAM" id="SSF56059">
    <property type="entry name" value="Glutathione synthetase ATP-binding domain-like"/>
    <property type="match status" value="1"/>
</dbReference>
<dbReference type="KEGG" id="afx:JZ786_16880"/>
<keyword evidence="4" id="KW-1185">Reference proteome</keyword>
<protein>
    <submittedName>
        <fullName evidence="3">YheC/YheD family protein</fullName>
    </submittedName>
</protein>
<dbReference type="RefSeq" id="WP_206655543.1">
    <property type="nucleotide sequence ID" value="NZ_CP071182.1"/>
</dbReference>
<name>A0A9X7Z6G5_9BACL</name>
<dbReference type="GO" id="GO:0005524">
    <property type="term" value="F:ATP binding"/>
    <property type="evidence" value="ECO:0007669"/>
    <property type="project" value="UniProtKB-UniRule"/>
</dbReference>
<evidence type="ECO:0000313" key="4">
    <source>
        <dbReference type="Proteomes" id="UP000663505"/>
    </source>
</evidence>
<dbReference type="InterPro" id="IPR011761">
    <property type="entry name" value="ATP-grasp"/>
</dbReference>
<dbReference type="EMBL" id="CP071182">
    <property type="protein sequence ID" value="QSO46173.1"/>
    <property type="molecule type" value="Genomic_DNA"/>
</dbReference>
<keyword evidence="1" id="KW-0547">Nucleotide-binding</keyword>